<evidence type="ECO:0000313" key="1">
    <source>
        <dbReference type="EMBL" id="RNJ48118.1"/>
    </source>
</evidence>
<dbReference type="InterPro" id="IPR018727">
    <property type="entry name" value="DUF2267"/>
</dbReference>
<sequence>MSTAGFDGIDRTVQLTHRWINELDAMVGWDNKPRAYRLLRTVLQAVRDWLQVNDTAHLGAQLPLLLRGVYYEDWRPAATPVKKRDKASFLARIDDAFVTDPMSDTLEAVTATFRLLSDKISGGEIDKVRQALPSDLRALWPPKAD</sequence>
<name>A0A3M9XM18_9HYPH</name>
<gene>
    <name evidence="1" type="ORF">D1O30_20035</name>
</gene>
<reference evidence="1 2" key="1">
    <citation type="submission" date="2018-08" db="EMBL/GenBank/DDBJ databases">
        <title>Genome sequence of Methylocystis hirsuta CSC1, a methanotroph able to accumulate PHAs.</title>
        <authorList>
            <person name="Bordel S."/>
            <person name="Rodriguez E."/>
            <person name="Gancedo J."/>
            <person name="Munoz R."/>
        </authorList>
    </citation>
    <scope>NUCLEOTIDE SEQUENCE [LARGE SCALE GENOMIC DNA]</scope>
    <source>
        <strain evidence="1 2">CSC1</strain>
    </source>
</reference>
<evidence type="ECO:0000313" key="2">
    <source>
        <dbReference type="Proteomes" id="UP000268623"/>
    </source>
</evidence>
<dbReference type="InterPro" id="IPR038282">
    <property type="entry name" value="DUF2267_sf"/>
</dbReference>
<dbReference type="Gene3D" id="1.10.490.110">
    <property type="entry name" value="Uncharacterized conserved protein DUF2267"/>
    <property type="match status" value="1"/>
</dbReference>
<organism evidence="1 2">
    <name type="scientific">Methylocystis hirsuta</name>
    <dbReference type="NCBI Taxonomy" id="369798"/>
    <lineage>
        <taxon>Bacteria</taxon>
        <taxon>Pseudomonadati</taxon>
        <taxon>Pseudomonadota</taxon>
        <taxon>Alphaproteobacteria</taxon>
        <taxon>Hyphomicrobiales</taxon>
        <taxon>Methylocystaceae</taxon>
        <taxon>Methylocystis</taxon>
    </lineage>
</organism>
<comment type="caution">
    <text evidence="1">The sequence shown here is derived from an EMBL/GenBank/DDBJ whole genome shotgun (WGS) entry which is preliminary data.</text>
</comment>
<dbReference type="Pfam" id="PF10025">
    <property type="entry name" value="DUF2267"/>
    <property type="match status" value="1"/>
</dbReference>
<dbReference type="AlphaFoldDB" id="A0A3M9XM18"/>
<dbReference type="EMBL" id="QWDD01000003">
    <property type="protein sequence ID" value="RNJ48118.1"/>
    <property type="molecule type" value="Genomic_DNA"/>
</dbReference>
<keyword evidence="2" id="KW-1185">Reference proteome</keyword>
<protein>
    <submittedName>
        <fullName evidence="1">DUF2267 domain-containing protein</fullName>
    </submittedName>
</protein>
<dbReference type="RefSeq" id="WP_123177864.1">
    <property type="nucleotide sequence ID" value="NZ_QWDD01000003.1"/>
</dbReference>
<accession>A0A3M9XM18</accession>
<dbReference type="Proteomes" id="UP000268623">
    <property type="component" value="Unassembled WGS sequence"/>
</dbReference>
<proteinExistence type="predicted"/>
<dbReference type="OrthoDB" id="20942at2"/>